<keyword evidence="1" id="KW-0472">Membrane</keyword>
<dbReference type="SUPFAM" id="SSF54523">
    <property type="entry name" value="Pili subunits"/>
    <property type="match status" value="1"/>
</dbReference>
<proteinExistence type="predicted"/>
<dbReference type="AlphaFoldDB" id="A0A975GJ45"/>
<evidence type="ECO:0000313" key="3">
    <source>
        <dbReference type="Proteomes" id="UP000663720"/>
    </source>
</evidence>
<keyword evidence="3" id="KW-1185">Reference proteome</keyword>
<organism evidence="2 3">
    <name type="scientific">Desulfonema limicola</name>
    <dbReference type="NCBI Taxonomy" id="45656"/>
    <lineage>
        <taxon>Bacteria</taxon>
        <taxon>Pseudomonadati</taxon>
        <taxon>Thermodesulfobacteriota</taxon>
        <taxon>Desulfobacteria</taxon>
        <taxon>Desulfobacterales</taxon>
        <taxon>Desulfococcaceae</taxon>
        <taxon>Desulfonema</taxon>
    </lineage>
</organism>
<keyword evidence="1" id="KW-1133">Transmembrane helix</keyword>
<feature type="transmembrane region" description="Helical" evidence="1">
    <location>
        <begin position="21"/>
        <end position="40"/>
    </location>
</feature>
<protein>
    <submittedName>
        <fullName evidence="2">Prepilin-type cleavage/methylation domain-containing protein</fullName>
    </submittedName>
</protein>
<name>A0A975GJ45_9BACT</name>
<dbReference type="Pfam" id="PF07963">
    <property type="entry name" value="N_methyl"/>
    <property type="match status" value="1"/>
</dbReference>
<dbReference type="KEGG" id="dli:dnl_55970"/>
<dbReference type="InterPro" id="IPR032092">
    <property type="entry name" value="PilW"/>
</dbReference>
<dbReference type="Pfam" id="PF16074">
    <property type="entry name" value="PilW"/>
    <property type="match status" value="1"/>
</dbReference>
<sequence length="355" mass="39631">MKPAIIKIDKKQESGFTLIEVLVALAIFSIVIVGVIEVFVNSNKSYMMQDDIASMQQNIRIAKMFIERDVRMADASFVFENGVGEGGSDKLTMGYVESLDNACGEDPDPTDDIDRPCSELSTLHLKGDMPESSSVANVYEDLSGEASDWEEGCYCGGETYDSPQYGFQAIIETPKGYDPAVSDIFYLTGVNANKLNQLINHPVMLEGEDGKNEKFDNKIINAYPDKSIINFYIPESRITTSYEIKDGELLRGDQLIADNVEDLQFAFCGDFDNDGIVDPENTNDWFNGELEEGDLPADSKILVRYVRITLLGRTSKQHQISDTRPSIEDNAQADTQDKFNRRLLQTTVQMRNASL</sequence>
<dbReference type="InterPro" id="IPR045584">
    <property type="entry name" value="Pilin-like"/>
</dbReference>
<evidence type="ECO:0000313" key="2">
    <source>
        <dbReference type="EMBL" id="QTA83201.1"/>
    </source>
</evidence>
<evidence type="ECO:0000256" key="1">
    <source>
        <dbReference type="SAM" id="Phobius"/>
    </source>
</evidence>
<dbReference type="NCBIfam" id="TIGR02532">
    <property type="entry name" value="IV_pilin_GFxxxE"/>
    <property type="match status" value="1"/>
</dbReference>
<dbReference type="Proteomes" id="UP000663720">
    <property type="component" value="Chromosome"/>
</dbReference>
<dbReference type="GO" id="GO:0043683">
    <property type="term" value="P:type IV pilus assembly"/>
    <property type="evidence" value="ECO:0007669"/>
    <property type="project" value="InterPro"/>
</dbReference>
<gene>
    <name evidence="2" type="ORF">dnl_55970</name>
</gene>
<dbReference type="PROSITE" id="PS00409">
    <property type="entry name" value="PROKAR_NTER_METHYL"/>
    <property type="match status" value="1"/>
</dbReference>
<reference evidence="2" key="1">
    <citation type="journal article" date="2021" name="Microb. Physiol.">
        <title>Proteogenomic Insights into the Physiology of Marine, Sulfate-Reducing, Filamentous Desulfonema limicola and Desulfonema magnum.</title>
        <authorList>
            <person name="Schnaars V."/>
            <person name="Wohlbrand L."/>
            <person name="Scheve S."/>
            <person name="Hinrichs C."/>
            <person name="Reinhardt R."/>
            <person name="Rabus R."/>
        </authorList>
    </citation>
    <scope>NUCLEOTIDE SEQUENCE</scope>
    <source>
        <strain evidence="2">5ac10</strain>
    </source>
</reference>
<accession>A0A975GJ45</accession>
<dbReference type="EMBL" id="CP061799">
    <property type="protein sequence ID" value="QTA83201.1"/>
    <property type="molecule type" value="Genomic_DNA"/>
</dbReference>
<keyword evidence="1" id="KW-0812">Transmembrane</keyword>
<dbReference type="InterPro" id="IPR012902">
    <property type="entry name" value="N_methyl_site"/>
</dbReference>